<keyword evidence="1" id="KW-0175">Coiled coil</keyword>
<feature type="coiled-coil region" evidence="1">
    <location>
        <begin position="96"/>
        <end position="172"/>
    </location>
</feature>
<dbReference type="EMBL" id="CATOUU010000279">
    <property type="protein sequence ID" value="CAI9923344.1"/>
    <property type="molecule type" value="Genomic_DNA"/>
</dbReference>
<evidence type="ECO:0000256" key="2">
    <source>
        <dbReference type="SAM" id="MobiDB-lite"/>
    </source>
</evidence>
<evidence type="ECO:0000313" key="3">
    <source>
        <dbReference type="EMBL" id="CAI9923344.1"/>
    </source>
</evidence>
<organism evidence="3">
    <name type="scientific">Hexamita inflata</name>
    <dbReference type="NCBI Taxonomy" id="28002"/>
    <lineage>
        <taxon>Eukaryota</taxon>
        <taxon>Metamonada</taxon>
        <taxon>Diplomonadida</taxon>
        <taxon>Hexamitidae</taxon>
        <taxon>Hexamitinae</taxon>
        <taxon>Hexamita</taxon>
    </lineage>
</organism>
<protein>
    <submittedName>
        <fullName evidence="4">Hypothetical_protein</fullName>
    </submittedName>
</protein>
<feature type="compositionally biased region" description="Basic and acidic residues" evidence="2">
    <location>
        <begin position="546"/>
        <end position="556"/>
    </location>
</feature>
<feature type="region of interest" description="Disordered" evidence="2">
    <location>
        <begin position="546"/>
        <end position="573"/>
    </location>
</feature>
<feature type="compositionally biased region" description="Polar residues" evidence="2">
    <location>
        <begin position="557"/>
        <end position="573"/>
    </location>
</feature>
<sequence length="670" mass="77301">MYNPQSQKEEKMWQMYFKLQKQNDFLMQQNKQQAQKIYADQNFIAQLTSHGQELEQNYANLYQIYQDKEEALKSALKQESSSQKFANLESQYLKVIESLKKENQILSEQLVNQRCSVTPQIQDLPILQNQLQELQSELSSQNQRCEQLQKQNEQMQIQQADTKQQIEKLQDQNFILLQDLNKQATFNDLSALTTEQICVFQNKLELQKQKLKMTTLDDILDTAASIVKFDFPFLNQIDCLNIKLTQIEQIISNIVLSKQQDTELNFLDSSDHIEPEPLQQLKLAPAERQISQSVQIEDELTDEYKLTITTSIKNQDKAEPNNSNHYQTQTFYDHGLADVIKQQAMINVQKNKLPPAAPVNQISINQCQNVNQQNVANKIQSPEQPRTPQLDDVPHKQLSPQRDQQMGKQLNFEESSEEYEEEESSESAQQTGRRPTVEFSPQVPVSIAQKTLTQNYAKLAPKKTQQQMNLSDLQSSGTNIPIQAPPQSVKFQQPAPQNLKKETHFTSQFNNANLDALNEFVTQKEVFDSNSFKTVPKDDIFMTPVLKKEPKQEKQTKSNLQNESVKQDTRGQPNIQQIFQETEIKQQINKIENQVANQETTERSQLTHQLLNLVKQSIFEDSILTEGDQSIIESIIVNSPNRDEFGNTIMSETNYSKNDSVWSPLQSLRK</sequence>
<dbReference type="Proteomes" id="UP001642409">
    <property type="component" value="Unassembled WGS sequence"/>
</dbReference>
<evidence type="ECO:0000313" key="4">
    <source>
        <dbReference type="EMBL" id="CAL5980605.1"/>
    </source>
</evidence>
<feature type="compositionally biased region" description="Acidic residues" evidence="2">
    <location>
        <begin position="414"/>
        <end position="425"/>
    </location>
</feature>
<dbReference type="AlphaFoldDB" id="A0AA86NPL0"/>
<gene>
    <name evidence="3" type="ORF">HINF_LOCUS10989</name>
    <name evidence="4" type="ORF">HINF_LOCUS6256</name>
</gene>
<feature type="region of interest" description="Disordered" evidence="2">
    <location>
        <begin position="379"/>
        <end position="440"/>
    </location>
</feature>
<proteinExistence type="predicted"/>
<evidence type="ECO:0000313" key="5">
    <source>
        <dbReference type="Proteomes" id="UP001642409"/>
    </source>
</evidence>
<feature type="compositionally biased region" description="Polar residues" evidence="2">
    <location>
        <begin position="398"/>
        <end position="408"/>
    </location>
</feature>
<evidence type="ECO:0000256" key="1">
    <source>
        <dbReference type="SAM" id="Coils"/>
    </source>
</evidence>
<name>A0AA86NPL0_9EUKA</name>
<reference evidence="4 5" key="2">
    <citation type="submission" date="2024-07" db="EMBL/GenBank/DDBJ databases">
        <authorList>
            <person name="Akdeniz Z."/>
        </authorList>
    </citation>
    <scope>NUCLEOTIDE SEQUENCE [LARGE SCALE GENOMIC DNA]</scope>
</reference>
<accession>A0AA86NPL0</accession>
<reference evidence="3" key="1">
    <citation type="submission" date="2023-06" db="EMBL/GenBank/DDBJ databases">
        <authorList>
            <person name="Kurt Z."/>
        </authorList>
    </citation>
    <scope>NUCLEOTIDE SEQUENCE</scope>
</reference>
<comment type="caution">
    <text evidence="3">The sequence shown here is derived from an EMBL/GenBank/DDBJ whole genome shotgun (WGS) entry which is preliminary data.</text>
</comment>
<dbReference type="EMBL" id="CAXDID020000012">
    <property type="protein sequence ID" value="CAL5980605.1"/>
    <property type="molecule type" value="Genomic_DNA"/>
</dbReference>
<keyword evidence="5" id="KW-1185">Reference proteome</keyword>